<gene>
    <name evidence="2" type="ORF">THAPSDRAFT_5604</name>
</gene>
<protein>
    <submittedName>
        <fullName evidence="2">Uncharacterized protein</fullName>
    </submittedName>
</protein>
<feature type="compositionally biased region" description="Polar residues" evidence="1">
    <location>
        <begin position="1"/>
        <end position="16"/>
    </location>
</feature>
<dbReference type="OMA" id="AWHRTHF"/>
<organism evidence="2 3">
    <name type="scientific">Thalassiosira pseudonana</name>
    <name type="common">Marine diatom</name>
    <name type="synonym">Cyclotella nana</name>
    <dbReference type="NCBI Taxonomy" id="35128"/>
    <lineage>
        <taxon>Eukaryota</taxon>
        <taxon>Sar</taxon>
        <taxon>Stramenopiles</taxon>
        <taxon>Ochrophyta</taxon>
        <taxon>Bacillariophyta</taxon>
        <taxon>Coscinodiscophyceae</taxon>
        <taxon>Thalassiosirophycidae</taxon>
        <taxon>Thalassiosirales</taxon>
        <taxon>Thalassiosiraceae</taxon>
        <taxon>Thalassiosira</taxon>
    </lineage>
</organism>
<proteinExistence type="predicted"/>
<dbReference type="KEGG" id="tps:THAPSDRAFT_5604"/>
<name>B8C3D5_THAPS</name>
<sequence length="905" mass="100670">MDPPTGTSTGYHRSSTSSDPPEERKKPEPPASPSSFIRFANVHRNIQHDDQLDEFEMEGLIMTPLSSPINSTRTSAIGAGRSKASAAKDYLNFVSAPVMAACSLAWNPRNRARSSIALLFTAFLLMIVFTENDISAWHRTHFTDSDEKEHNSNEGSVEKYDPLAKLTPEQKHTLLTSIYGSWGFYDGSADERPEEPYMTPEFTGNIYLDLTEDKFPPESWQVDAVYVNHFLDAATKLVRRGQEGIFAAYHGHGLTNVTVDDDGEIKWEIDNADERMTQRLRMFHLEEVDLGTVTSAEYLQLKVPSWRTQGGWTTTRSMDGLERRLLHSMMTTSNFTVVVTGSWQSMGYGGNHGWQSMAGVLEHLLSGLFEKLGVNLVVRAIELPPISGIAAVDQAEMLLGGRSTLANTLGWSSIYGSDVDMVIWDDYSAINTNSETDNTLDDTAIQLFDLFARQALLSGSASLPFLWGGDFDVLRNLHESADVDVGMLGSGLLGVPETTSESMASSLPWSARYLHCPSNKRDLCEKEEHKFNSQCWVHRTDVDPPTAQSDHIPILPTAIGWRMHQLKGHTVAYNLLSALLDAMKTWSEKTIYEGHPLAGEYWHMGDYITNVQEKVKALDESSSKHCFQLQEKLHIPKRLCQNKVQGRTEYTPRANPTETSLKSIVLPSPSGNGPISKLHNVYEGKDVDNPVASVPIEDVSALDILELRKQRRRRHLQRKWLRQLSLRTSTNKIELNHNQRKMETVEPGEGWRVLHAFPGDNCDGSLSSSSSCGRIPSSTCLMEGHQGSRGGIWGDKSAGWIVMLVPGVEHGFVALNLDLGSRQNSRRLEELPDSFILDYAIGDAVTELDKTNFLKNYNQPVGGMGLLTILDDEASNAAQDIKVAVRVRGCSDEACQIGVTHVYWS</sequence>
<evidence type="ECO:0000313" key="3">
    <source>
        <dbReference type="Proteomes" id="UP000001449"/>
    </source>
</evidence>
<dbReference type="InParanoid" id="B8C3D5"/>
<evidence type="ECO:0000256" key="1">
    <source>
        <dbReference type="SAM" id="MobiDB-lite"/>
    </source>
</evidence>
<dbReference type="AlphaFoldDB" id="B8C3D5"/>
<reference evidence="2 3" key="2">
    <citation type="journal article" date="2008" name="Nature">
        <title>The Phaeodactylum genome reveals the evolutionary history of diatom genomes.</title>
        <authorList>
            <person name="Bowler C."/>
            <person name="Allen A.E."/>
            <person name="Badger J.H."/>
            <person name="Grimwood J."/>
            <person name="Jabbari K."/>
            <person name="Kuo A."/>
            <person name="Maheswari U."/>
            <person name="Martens C."/>
            <person name="Maumus F."/>
            <person name="Otillar R.P."/>
            <person name="Rayko E."/>
            <person name="Salamov A."/>
            <person name="Vandepoele K."/>
            <person name="Beszteri B."/>
            <person name="Gruber A."/>
            <person name="Heijde M."/>
            <person name="Katinka M."/>
            <person name="Mock T."/>
            <person name="Valentin K."/>
            <person name="Verret F."/>
            <person name="Berges J.A."/>
            <person name="Brownlee C."/>
            <person name="Cadoret J.P."/>
            <person name="Chiovitti A."/>
            <person name="Choi C.J."/>
            <person name="Coesel S."/>
            <person name="De Martino A."/>
            <person name="Detter J.C."/>
            <person name="Durkin C."/>
            <person name="Falciatore A."/>
            <person name="Fournet J."/>
            <person name="Haruta M."/>
            <person name="Huysman M.J."/>
            <person name="Jenkins B.D."/>
            <person name="Jiroutova K."/>
            <person name="Jorgensen R.E."/>
            <person name="Joubert Y."/>
            <person name="Kaplan A."/>
            <person name="Kroger N."/>
            <person name="Kroth P.G."/>
            <person name="La Roche J."/>
            <person name="Lindquist E."/>
            <person name="Lommer M."/>
            <person name="Martin-Jezequel V."/>
            <person name="Lopez P.J."/>
            <person name="Lucas S."/>
            <person name="Mangogna M."/>
            <person name="McGinnis K."/>
            <person name="Medlin L.K."/>
            <person name="Montsant A."/>
            <person name="Oudot-Le Secq M.P."/>
            <person name="Napoli C."/>
            <person name="Obornik M."/>
            <person name="Parker M.S."/>
            <person name="Petit J.L."/>
            <person name="Porcel B.M."/>
            <person name="Poulsen N."/>
            <person name="Robison M."/>
            <person name="Rychlewski L."/>
            <person name="Rynearson T.A."/>
            <person name="Schmutz J."/>
            <person name="Shapiro H."/>
            <person name="Siaut M."/>
            <person name="Stanley M."/>
            <person name="Sussman M.R."/>
            <person name="Taylor A.R."/>
            <person name="Vardi A."/>
            <person name="von Dassow P."/>
            <person name="Vyverman W."/>
            <person name="Willis A."/>
            <person name="Wyrwicz L.S."/>
            <person name="Rokhsar D.S."/>
            <person name="Weissenbach J."/>
            <person name="Armbrust E.V."/>
            <person name="Green B.R."/>
            <person name="Van de Peer Y."/>
            <person name="Grigoriev I.V."/>
        </authorList>
    </citation>
    <scope>NUCLEOTIDE SEQUENCE [LARGE SCALE GENOMIC DNA]</scope>
    <source>
        <strain evidence="2 3">CCMP1335</strain>
    </source>
</reference>
<dbReference type="Proteomes" id="UP000001449">
    <property type="component" value="Chromosome 5"/>
</dbReference>
<evidence type="ECO:0000313" key="2">
    <source>
        <dbReference type="EMBL" id="EED92101.1"/>
    </source>
</evidence>
<feature type="region of interest" description="Disordered" evidence="1">
    <location>
        <begin position="1"/>
        <end position="35"/>
    </location>
</feature>
<dbReference type="EMBL" id="CM000642">
    <property type="protein sequence ID" value="EED92101.1"/>
    <property type="molecule type" value="Genomic_DNA"/>
</dbReference>
<dbReference type="HOGENOM" id="CLU_332747_0_0_1"/>
<dbReference type="GeneID" id="7445187"/>
<dbReference type="PaxDb" id="35128-Thaps5604"/>
<keyword evidence="3" id="KW-1185">Reference proteome</keyword>
<reference evidence="2 3" key="1">
    <citation type="journal article" date="2004" name="Science">
        <title>The genome of the diatom Thalassiosira pseudonana: ecology, evolution, and metabolism.</title>
        <authorList>
            <person name="Armbrust E.V."/>
            <person name="Berges J.A."/>
            <person name="Bowler C."/>
            <person name="Green B.R."/>
            <person name="Martinez D."/>
            <person name="Putnam N.H."/>
            <person name="Zhou S."/>
            <person name="Allen A.E."/>
            <person name="Apt K.E."/>
            <person name="Bechner M."/>
            <person name="Brzezinski M.A."/>
            <person name="Chaal B.K."/>
            <person name="Chiovitti A."/>
            <person name="Davis A.K."/>
            <person name="Demarest M.S."/>
            <person name="Detter J.C."/>
            <person name="Glavina T."/>
            <person name="Goodstein D."/>
            <person name="Hadi M.Z."/>
            <person name="Hellsten U."/>
            <person name="Hildebrand M."/>
            <person name="Jenkins B.D."/>
            <person name="Jurka J."/>
            <person name="Kapitonov V.V."/>
            <person name="Kroger N."/>
            <person name="Lau W.W."/>
            <person name="Lane T.W."/>
            <person name="Larimer F.W."/>
            <person name="Lippmeier J.C."/>
            <person name="Lucas S."/>
            <person name="Medina M."/>
            <person name="Montsant A."/>
            <person name="Obornik M."/>
            <person name="Parker M.S."/>
            <person name="Palenik B."/>
            <person name="Pazour G.J."/>
            <person name="Richardson P.M."/>
            <person name="Rynearson T.A."/>
            <person name="Saito M.A."/>
            <person name="Schwartz D.C."/>
            <person name="Thamatrakoln K."/>
            <person name="Valentin K."/>
            <person name="Vardi A."/>
            <person name="Wilkerson F.P."/>
            <person name="Rokhsar D.S."/>
        </authorList>
    </citation>
    <scope>NUCLEOTIDE SEQUENCE [LARGE SCALE GENOMIC DNA]</scope>
    <source>
        <strain evidence="2 3">CCMP1335</strain>
    </source>
</reference>
<dbReference type="RefSeq" id="XP_002290349.1">
    <property type="nucleotide sequence ID" value="XM_002290313.1"/>
</dbReference>
<accession>B8C3D5</accession>
<dbReference type="eggNOG" id="ENOG502SIHS">
    <property type="taxonomic scope" value="Eukaryota"/>
</dbReference>